<comment type="subcellular location">
    <subcellularLocation>
        <location evidence="1">Cell membrane</location>
        <topology evidence="1">Single-pass type I membrane protein</topology>
    </subcellularLocation>
    <subcellularLocation>
        <location evidence="2">Cell projection</location>
    </subcellularLocation>
</comment>
<keyword evidence="9" id="KW-0966">Cell projection</keyword>
<dbReference type="EMBL" id="NDHI03003906">
    <property type="protein sequence ID" value="PNJ01923.1"/>
    <property type="molecule type" value="Genomic_DNA"/>
</dbReference>
<comment type="caution">
    <text evidence="12">The sequence shown here is derived from an EMBL/GenBank/DDBJ whole genome shotgun (WGS) entry which is preliminary data.</text>
</comment>
<dbReference type="GO" id="GO:0005886">
    <property type="term" value="C:plasma membrane"/>
    <property type="evidence" value="ECO:0007669"/>
    <property type="project" value="UniProtKB-SubCell"/>
</dbReference>
<evidence type="ECO:0000256" key="9">
    <source>
        <dbReference type="ARBA" id="ARBA00023273"/>
    </source>
</evidence>
<keyword evidence="5" id="KW-0597">Phosphoprotein</keyword>
<keyword evidence="7" id="KW-0418">Kinase</keyword>
<feature type="domain" description="Fibronectin type-III" evidence="11">
    <location>
        <begin position="248"/>
        <end position="337"/>
    </location>
</feature>
<dbReference type="SMART" id="SM00060">
    <property type="entry name" value="FN3"/>
    <property type="match status" value="8"/>
</dbReference>
<reference evidence="12" key="1">
    <citation type="submission" date="2017-12" db="EMBL/GenBank/DDBJ databases">
        <title>High-resolution comparative analysis of great ape genomes.</title>
        <authorList>
            <person name="Pollen A."/>
            <person name="Hastie A."/>
            <person name="Hormozdiari F."/>
            <person name="Dougherty M."/>
            <person name="Liu R."/>
            <person name="Chaisson M."/>
            <person name="Hoppe E."/>
            <person name="Hill C."/>
            <person name="Pang A."/>
            <person name="Hillier L."/>
            <person name="Baker C."/>
            <person name="Armstrong J."/>
            <person name="Shendure J."/>
            <person name="Paten B."/>
            <person name="Wilson R."/>
            <person name="Chao H."/>
            <person name="Schneider V."/>
            <person name="Ventura M."/>
            <person name="Kronenberg Z."/>
            <person name="Murali S."/>
            <person name="Gordon D."/>
            <person name="Cantsilieris S."/>
            <person name="Munson K."/>
            <person name="Nelson B."/>
            <person name="Raja A."/>
            <person name="Underwood J."/>
            <person name="Diekhans M."/>
            <person name="Fiddes I."/>
            <person name="Haussler D."/>
            <person name="Eichler E."/>
        </authorList>
    </citation>
    <scope>NUCLEOTIDE SEQUENCE [LARGE SCALE GENOMIC DNA]</scope>
    <source>
        <strain evidence="12">Susie</strain>
    </source>
</reference>
<evidence type="ECO:0000256" key="3">
    <source>
        <dbReference type="ARBA" id="ARBA00011902"/>
    </source>
</evidence>
<protein>
    <recommendedName>
        <fullName evidence="3">receptor protein-tyrosine kinase</fullName>
        <ecNumber evidence="3">2.7.10.1</ecNumber>
    </recommendedName>
</protein>
<dbReference type="FunFam" id="2.60.40.10:FF:000374">
    <property type="entry name" value="Protein tyrosine phosphatase, receptor type, H"/>
    <property type="match status" value="7"/>
</dbReference>
<keyword evidence="10" id="KW-1133">Transmembrane helix</keyword>
<evidence type="ECO:0000256" key="6">
    <source>
        <dbReference type="ARBA" id="ARBA00022679"/>
    </source>
</evidence>
<dbReference type="STRING" id="9601.ENSPPYP00000011664"/>
<dbReference type="CDD" id="cd12087">
    <property type="entry name" value="TM_EGFR-like"/>
    <property type="match status" value="1"/>
</dbReference>
<sequence>MVGVTFVTAQPNAGPSFPCKGDSWGGGPAAPPSPAASLGGGVVERLTPFSLGSLQGLCSWTGARAAVPSLVRNLRVEAQTTSSISLSWEAPDVPDPQNSTYWVQCTGDVGRTETRTTRDTNVTVDGLGPGSLYTFSVWVEKDGVNSSVETVTSATAPNPVRNLRVEAQTNSSIALSWEVPDGPDPQNSTYGVEYTGDGGRPETRSTADTNITVDGLEPGSLYAFSVWVGKNGINSSRETQNATTAPNPVRNLRVEAQTNSSIALSWEVPDGPDPQNSTYWVQCAGDGGRTETRTTRDTNVTVDGLGPGSLYTFSVWVEKDGVNSSVETVTSATAPNPVRNLRVEAQTNSSIALSWEVPDGPDPQNSTYWVQCAGDGGRTETRTTRDTNVTVDGLGPGSLYTFSVWVEKDGVNSSVETVTSATAPNPVRNLRVEAQTNSSIALSWEVPDGPDPQNSTYWVQCAGDGGRTETRTTRDTNVTVDGLGPGSLYTFSVWVEKDGVNSSVETVTSATVPNPVRNLHMETQTNSSIALSWEVPNGPDLQDYTYWVEYTGDGGGTETRNTTNTSVTAEGLEPGTLYTFSVWAEKHGARGSRQNVSISTAPSEVTDLQNETQTKNSVMLWWKAPGDPHSQLYVYRVQWASKGRPQRGQDPQANWVNQTGRTNETWYKVEALEPGTLYNFTVWAERNDVASSMQSLCASTYPDAVTITSCVSASAGYGVHLTWSCPQGGYEAFELEVGGQRGSQDRSSCGEAVSVLGLRPAQSYPATITTIWDGMKVVSLSVVCHTESAGVIAGAIVGILLFLVLVGLPIFFLKRRNKKQQKPELRDLVF</sequence>
<dbReference type="GO" id="GO:0043235">
    <property type="term" value="C:receptor complex"/>
    <property type="evidence" value="ECO:0007669"/>
    <property type="project" value="TreeGrafter"/>
</dbReference>
<dbReference type="Gene3D" id="6.10.250.2930">
    <property type="match status" value="1"/>
</dbReference>
<accession>A0A2J8R080</accession>
<dbReference type="InterPro" id="IPR036116">
    <property type="entry name" value="FN3_sf"/>
</dbReference>
<dbReference type="Pfam" id="PF00041">
    <property type="entry name" value="fn3"/>
    <property type="match status" value="7"/>
</dbReference>
<dbReference type="GO" id="GO:0004714">
    <property type="term" value="F:transmembrane receptor protein tyrosine kinase activity"/>
    <property type="evidence" value="ECO:0007669"/>
    <property type="project" value="UniProtKB-EC"/>
</dbReference>
<keyword evidence="10" id="KW-0812">Transmembrane</keyword>
<evidence type="ECO:0000256" key="1">
    <source>
        <dbReference type="ARBA" id="ARBA00004251"/>
    </source>
</evidence>
<dbReference type="InterPro" id="IPR003961">
    <property type="entry name" value="FN3_dom"/>
</dbReference>
<proteinExistence type="predicted"/>
<gene>
    <name evidence="12" type="ORF">CR201_G0055316</name>
</gene>
<dbReference type="PANTHER" id="PTHR46957">
    <property type="entry name" value="CYTOKINE RECEPTOR"/>
    <property type="match status" value="1"/>
</dbReference>
<feature type="domain" description="Fibronectin type-III" evidence="11">
    <location>
        <begin position="160"/>
        <end position="247"/>
    </location>
</feature>
<keyword evidence="4" id="KW-1003">Cell membrane</keyword>
<dbReference type="EC" id="2.7.10.1" evidence="3"/>
<keyword evidence="6" id="KW-0808">Transferase</keyword>
<feature type="domain" description="Fibronectin type-III" evidence="11">
    <location>
        <begin position="515"/>
        <end position="604"/>
    </location>
</feature>
<evidence type="ECO:0000256" key="7">
    <source>
        <dbReference type="ARBA" id="ARBA00022777"/>
    </source>
</evidence>
<dbReference type="AlphaFoldDB" id="A0A2J8R080"/>
<feature type="non-terminal residue" evidence="12">
    <location>
        <position position="830"/>
    </location>
</feature>
<organism evidence="12">
    <name type="scientific">Pongo abelii</name>
    <name type="common">Sumatran orangutan</name>
    <name type="synonym">Pongo pygmaeus abelii</name>
    <dbReference type="NCBI Taxonomy" id="9601"/>
    <lineage>
        <taxon>Eukaryota</taxon>
        <taxon>Metazoa</taxon>
        <taxon>Chordata</taxon>
        <taxon>Craniata</taxon>
        <taxon>Vertebrata</taxon>
        <taxon>Euteleostomi</taxon>
        <taxon>Mammalia</taxon>
        <taxon>Eutheria</taxon>
        <taxon>Euarchontoglires</taxon>
        <taxon>Primates</taxon>
        <taxon>Haplorrhini</taxon>
        <taxon>Catarrhini</taxon>
        <taxon>Hominidae</taxon>
        <taxon>Pongo</taxon>
    </lineage>
</organism>
<dbReference type="PROSITE" id="PS50853">
    <property type="entry name" value="FN3"/>
    <property type="match status" value="7"/>
</dbReference>
<evidence type="ECO:0000256" key="8">
    <source>
        <dbReference type="ARBA" id="ARBA00023137"/>
    </source>
</evidence>
<feature type="domain" description="Fibronectin type-III" evidence="11">
    <location>
        <begin position="426"/>
        <end position="514"/>
    </location>
</feature>
<dbReference type="InterPro" id="IPR044912">
    <property type="entry name" value="Egfr_JX_dom"/>
</dbReference>
<dbReference type="InterPro" id="IPR013783">
    <property type="entry name" value="Ig-like_fold"/>
</dbReference>
<dbReference type="CDD" id="cd00063">
    <property type="entry name" value="FN3"/>
    <property type="match status" value="7"/>
</dbReference>
<dbReference type="PANTHER" id="PTHR46957:SF10">
    <property type="entry name" value="PROTEIN TYROSINE PHOSPHATASE, RECEPTOR TYPE, H"/>
    <property type="match status" value="1"/>
</dbReference>
<evidence type="ECO:0000256" key="5">
    <source>
        <dbReference type="ARBA" id="ARBA00022553"/>
    </source>
</evidence>
<feature type="domain" description="Fibronectin type-III" evidence="11">
    <location>
        <begin position="605"/>
        <end position="703"/>
    </location>
</feature>
<keyword evidence="8" id="KW-0829">Tyrosine-protein kinase</keyword>
<evidence type="ECO:0000259" key="11">
    <source>
        <dbReference type="PROSITE" id="PS50853"/>
    </source>
</evidence>
<keyword evidence="10" id="KW-0472">Membrane</keyword>
<evidence type="ECO:0000256" key="10">
    <source>
        <dbReference type="SAM" id="Phobius"/>
    </source>
</evidence>
<evidence type="ECO:0000256" key="2">
    <source>
        <dbReference type="ARBA" id="ARBA00004316"/>
    </source>
</evidence>
<feature type="domain" description="Fibronectin type-III" evidence="11">
    <location>
        <begin position="338"/>
        <end position="425"/>
    </location>
</feature>
<dbReference type="GO" id="GO:0042995">
    <property type="term" value="C:cell projection"/>
    <property type="evidence" value="ECO:0007669"/>
    <property type="project" value="UniProtKB-SubCell"/>
</dbReference>
<dbReference type="EMBL" id="NDHI03003906">
    <property type="protein sequence ID" value="PNJ01922.1"/>
    <property type="molecule type" value="Genomic_DNA"/>
</dbReference>
<dbReference type="InterPro" id="IPR050713">
    <property type="entry name" value="RTP_Phos/Ushers"/>
</dbReference>
<evidence type="ECO:0000256" key="4">
    <source>
        <dbReference type="ARBA" id="ARBA00022475"/>
    </source>
</evidence>
<dbReference type="Gene3D" id="2.60.40.10">
    <property type="entry name" value="Immunoglobulins"/>
    <property type="match status" value="7"/>
</dbReference>
<dbReference type="SUPFAM" id="SSF49265">
    <property type="entry name" value="Fibronectin type III"/>
    <property type="match status" value="4"/>
</dbReference>
<feature type="transmembrane region" description="Helical" evidence="10">
    <location>
        <begin position="789"/>
        <end position="813"/>
    </location>
</feature>
<name>A0A2J8R080_PONAB</name>
<evidence type="ECO:0000313" key="12">
    <source>
        <dbReference type="EMBL" id="PNJ01922.1"/>
    </source>
</evidence>
<feature type="domain" description="Fibronectin type-III" evidence="11">
    <location>
        <begin position="70"/>
        <end position="159"/>
    </location>
</feature>